<evidence type="ECO:0000256" key="1">
    <source>
        <dbReference type="PROSITE-ProRule" id="PRU00042"/>
    </source>
</evidence>
<dbReference type="KEGG" id="ovi:T265_02603"/>
<dbReference type="EMBL" id="KL596651">
    <property type="protein sequence ID" value="KER31038.1"/>
    <property type="molecule type" value="Genomic_DNA"/>
</dbReference>
<dbReference type="Gene3D" id="3.30.160.60">
    <property type="entry name" value="Classic Zinc Finger"/>
    <property type="match status" value="2"/>
</dbReference>
<accession>A0A074ZU85</accession>
<gene>
    <name evidence="3" type="ORF">T265_02603</name>
</gene>
<keyword evidence="1" id="KW-0479">Metal-binding</keyword>
<reference evidence="3 4" key="1">
    <citation type="submission" date="2013-11" db="EMBL/GenBank/DDBJ databases">
        <title>Opisthorchis viverrini - life in the bile duct.</title>
        <authorList>
            <person name="Young N.D."/>
            <person name="Nagarajan N."/>
            <person name="Lin S.J."/>
            <person name="Korhonen P.K."/>
            <person name="Jex A.R."/>
            <person name="Hall R.S."/>
            <person name="Safavi-Hemami H."/>
            <person name="Kaewkong W."/>
            <person name="Bertrand D."/>
            <person name="Gao S."/>
            <person name="Seet Q."/>
            <person name="Wongkham S."/>
            <person name="Teh B.T."/>
            <person name="Wongkham C."/>
            <person name="Intapan P.M."/>
            <person name="Maleewong W."/>
            <person name="Yang X."/>
            <person name="Hu M."/>
            <person name="Wang Z."/>
            <person name="Hofmann A."/>
            <person name="Sternberg P.W."/>
            <person name="Tan P."/>
            <person name="Wang J."/>
            <person name="Gasser R.B."/>
        </authorList>
    </citation>
    <scope>NUCLEOTIDE SEQUENCE [LARGE SCALE GENOMIC DNA]</scope>
</reference>
<keyword evidence="1" id="KW-0862">Zinc</keyword>
<dbReference type="PROSITE" id="PS00028">
    <property type="entry name" value="ZINC_FINGER_C2H2_1"/>
    <property type="match status" value="1"/>
</dbReference>
<dbReference type="GO" id="GO:0008270">
    <property type="term" value="F:zinc ion binding"/>
    <property type="evidence" value="ECO:0007669"/>
    <property type="project" value="UniProtKB-KW"/>
</dbReference>
<dbReference type="SMART" id="SM00451">
    <property type="entry name" value="ZnF_U1"/>
    <property type="match status" value="3"/>
</dbReference>
<dbReference type="RefSeq" id="XP_009165165.1">
    <property type="nucleotide sequence ID" value="XM_009166901.1"/>
</dbReference>
<evidence type="ECO:0000259" key="2">
    <source>
        <dbReference type="PROSITE" id="PS50157"/>
    </source>
</evidence>
<dbReference type="InterPro" id="IPR040689">
    <property type="entry name" value="SUVR5_Znf-C2H2_3rpt"/>
</dbReference>
<evidence type="ECO:0000313" key="3">
    <source>
        <dbReference type="EMBL" id="KER31038.1"/>
    </source>
</evidence>
<dbReference type="Proteomes" id="UP000054324">
    <property type="component" value="Unassembled WGS sequence"/>
</dbReference>
<protein>
    <recommendedName>
        <fullName evidence="2">C2H2-type domain-containing protein</fullName>
    </recommendedName>
</protein>
<dbReference type="Pfam" id="PF12874">
    <property type="entry name" value="zf-met"/>
    <property type="match status" value="1"/>
</dbReference>
<dbReference type="PANTHER" id="PTHR46786:SF1">
    <property type="entry name" value="ZINC FINGER MATRIN-TYPE PROTEIN 3"/>
    <property type="match status" value="1"/>
</dbReference>
<dbReference type="InterPro" id="IPR003604">
    <property type="entry name" value="Matrin/U1-like-C_Znf_C2H2"/>
</dbReference>
<proteinExistence type="predicted"/>
<dbReference type="AlphaFoldDB" id="A0A074ZU85"/>
<dbReference type="PANTHER" id="PTHR46786">
    <property type="entry name" value="ZINC FINGER MATRIN-TYPE PROTEIN 3"/>
    <property type="match status" value="1"/>
</dbReference>
<dbReference type="STRING" id="6198.A0A074ZU85"/>
<dbReference type="SUPFAM" id="SSF57667">
    <property type="entry name" value="beta-beta-alpha zinc fingers"/>
    <property type="match status" value="2"/>
</dbReference>
<dbReference type="InterPro" id="IPR052644">
    <property type="entry name" value="ZMAT3"/>
</dbReference>
<organism evidence="3 4">
    <name type="scientific">Opisthorchis viverrini</name>
    <name type="common">Southeast Asian liver fluke</name>
    <dbReference type="NCBI Taxonomy" id="6198"/>
    <lineage>
        <taxon>Eukaryota</taxon>
        <taxon>Metazoa</taxon>
        <taxon>Spiralia</taxon>
        <taxon>Lophotrochozoa</taxon>
        <taxon>Platyhelminthes</taxon>
        <taxon>Trematoda</taxon>
        <taxon>Digenea</taxon>
        <taxon>Opisthorchiida</taxon>
        <taxon>Opisthorchiata</taxon>
        <taxon>Opisthorchiidae</taxon>
        <taxon>Opisthorchis</taxon>
    </lineage>
</organism>
<keyword evidence="4" id="KW-1185">Reference proteome</keyword>
<dbReference type="PROSITE" id="PS50157">
    <property type="entry name" value="ZINC_FINGER_C2H2_2"/>
    <property type="match status" value="1"/>
</dbReference>
<dbReference type="CTD" id="20316791"/>
<keyword evidence="1" id="KW-0863">Zinc-finger</keyword>
<dbReference type="InterPro" id="IPR036236">
    <property type="entry name" value="Znf_C2H2_sf"/>
</dbReference>
<sequence>MAETASGILQCFNCDAKFEDTQKFWDHIYNVDCGTNEDTTNFPKENLKPASSPARPKEQAASVEVCVSPTESTRGRDSFLCGLCNETFGSNNDLYAHTQSANHRERVASAANRYVTGNNPKKWPNKWLSEDPQQPLFCEDCQVPLPSLAAKDAHIIGKKHQRVIALLAMKKTPGWTPGQVTSSIRNDATRSYGLEKVETSHLFCEYCQVTLPDRQAARLHLTCNDHIEAMSKHNNCGVHPTTPNQTGTIQSSLSPLADSNMSELNALLRRLCLTQLLALMHGLDGAVYKGGGPTTCPPNEEAFARVNERDLLQLFRAICREELQNLLSQSNKSFPCLDDSKPKVP</sequence>
<evidence type="ECO:0000313" key="4">
    <source>
        <dbReference type="Proteomes" id="UP000054324"/>
    </source>
</evidence>
<dbReference type="GeneID" id="20316791"/>
<dbReference type="OrthoDB" id="434647at2759"/>
<dbReference type="SMART" id="SM00355">
    <property type="entry name" value="ZnF_C2H2"/>
    <property type="match status" value="4"/>
</dbReference>
<dbReference type="InterPro" id="IPR013087">
    <property type="entry name" value="Znf_C2H2_type"/>
</dbReference>
<name>A0A074ZU85_OPIVI</name>
<dbReference type="Pfam" id="PF18868">
    <property type="entry name" value="zf-C2H2_3rep"/>
    <property type="match status" value="1"/>
</dbReference>
<dbReference type="GO" id="GO:0003676">
    <property type="term" value="F:nucleic acid binding"/>
    <property type="evidence" value="ECO:0007669"/>
    <property type="project" value="InterPro"/>
</dbReference>
<feature type="domain" description="C2H2-type" evidence="2">
    <location>
        <begin position="79"/>
        <end position="108"/>
    </location>
</feature>